<dbReference type="EMBL" id="PGET01000001">
    <property type="protein sequence ID" value="PJJ28753.1"/>
    <property type="molecule type" value="Genomic_DNA"/>
</dbReference>
<comment type="caution">
    <text evidence="2">The sequence shown here is derived from an EMBL/GenBank/DDBJ whole genome shotgun (WGS) entry which is preliminary data.</text>
</comment>
<gene>
    <name evidence="2" type="ORF">H171_2274</name>
</gene>
<keyword evidence="1" id="KW-0812">Transmembrane</keyword>
<proteinExistence type="predicted"/>
<keyword evidence="1" id="KW-1133">Transmembrane helix</keyword>
<accession>A0A2M8Z5M9</accession>
<feature type="transmembrane region" description="Helical" evidence="1">
    <location>
        <begin position="12"/>
        <end position="31"/>
    </location>
</feature>
<evidence type="ECO:0000313" key="3">
    <source>
        <dbReference type="Proteomes" id="UP000231092"/>
    </source>
</evidence>
<organism evidence="2 3">
    <name type="scientific">[Clostridium] celerecrescens 18A</name>
    <dbReference type="NCBI Taxonomy" id="1286362"/>
    <lineage>
        <taxon>Bacteria</taxon>
        <taxon>Bacillati</taxon>
        <taxon>Bacillota</taxon>
        <taxon>Clostridia</taxon>
        <taxon>Lachnospirales</taxon>
        <taxon>Lachnospiraceae</taxon>
        <taxon>Lacrimispora</taxon>
    </lineage>
</organism>
<dbReference type="AlphaFoldDB" id="A0A2M8Z5M9"/>
<evidence type="ECO:0000313" key="2">
    <source>
        <dbReference type="EMBL" id="PJJ28753.1"/>
    </source>
</evidence>
<protein>
    <submittedName>
        <fullName evidence="2">Uncharacterized protein</fullName>
    </submittedName>
</protein>
<reference evidence="2 3" key="1">
    <citation type="submission" date="2017-11" db="EMBL/GenBank/DDBJ databases">
        <title>Understudied soil microbes with underappreciated capabilities: Untangling the Clostridium saccharolyticum group.</title>
        <authorList>
            <person name="Leschine S."/>
        </authorList>
    </citation>
    <scope>NUCLEOTIDE SEQUENCE [LARGE SCALE GENOMIC DNA]</scope>
    <source>
        <strain evidence="2 3">18A</strain>
    </source>
</reference>
<name>A0A2M8Z5M9_9FIRM</name>
<sequence length="185" mass="20982">MKLNKNLIRSCFMFLAVICLLAGSFLVGMGLQKMFSNQQTRKEYAKSELEWKQELAEGEDDAIVRDLRNQELVKNMKYVSLERQIYFDQSDAPGDARIANDSKNNFGCTLKIVRDATGEVVYESGLIEPGYYIDEIHLTGGLKQGFYPCTAVWSFYTQGEEYAGETAWKVVVIIKSEDKTSKENG</sequence>
<evidence type="ECO:0000256" key="1">
    <source>
        <dbReference type="SAM" id="Phobius"/>
    </source>
</evidence>
<keyword evidence="1" id="KW-0472">Membrane</keyword>
<dbReference type="Proteomes" id="UP000231092">
    <property type="component" value="Unassembled WGS sequence"/>
</dbReference>